<evidence type="ECO:0000313" key="2">
    <source>
        <dbReference type="Proteomes" id="UP001231649"/>
    </source>
</evidence>
<protein>
    <submittedName>
        <fullName evidence="1">Uncharacterized protein</fullName>
    </submittedName>
</protein>
<dbReference type="EMBL" id="CM056784">
    <property type="protein sequence ID" value="KAJ8724291.1"/>
    <property type="molecule type" value="Genomic_DNA"/>
</dbReference>
<sequence length="827" mass="93294">MGLCKGINSMRLYLIFAVLSIFAYSIHAESPFKKKSQLVQDIIKKVSNLTMDALSKAPHETKETILKKIENRLRQSASAIGPDADKYISFIMKQFKTKMTDSIALPKVKSHSDNVAEKNDSLIRRTKVEEGQGRKTIDSKTKKEIVQDIANKIQTLAKGFMKHAESIESKQQILEKIKKRIMDSTKEKHIQLHNKHTELKTYSGLIAQGLEESMRKMLESEGSGRRADSQPLAILESESIPVAKDKPENTTKLADDIIKKTMTILNLEEINKYRELISQSLKNTSVDQHCEKIVENTCTSVQSINQIPCGVGKFIPVENLCNNITDCLDGVDEKNCVTQAMEIVRKATKVMSEVESSMNRKCFTLTEESLLMSQNQVLRDVLYTQMDFLKKHVKPSSQEIENKSAVVDEKFVKGAVNDVSRILSTLSYALDGALCARSSAPEHYSHNDFRRFNDIDIEAIEGLDDIPKDVGWTPKLCRCKRQFCIEPTCQAACKRVCWQRFSLNHWGCQALSGTTFVSLNVVCDGKLDCFDETDENFCKIDGTSSKFEAAKSYSNLLDLLTTKSKSKVFKSRNKLLALHSLVRSLQKHTTRTNTDSHTVKALRDEAFNLLVAIYDDLLETDSLDELEDHYFILLTINEKLVTALKGSHTGNENLISAEGCYCRDGLCALRRCNKHCIQACLAEPLLSKFSCNDVKNLTIPIESVCNGVKNCPTEEDEKNCTKDICRGHHLVMLRRNLENVGLKHKSSVMGEVIDTWKAKVTAYLVVVENAQRTTHRVMVETVHRVLQDLVVAFAAMEDYRRSNSDYALQEFKGIAKIVMQTLKSCTH</sequence>
<dbReference type="Proteomes" id="UP001231649">
    <property type="component" value="Chromosome 8"/>
</dbReference>
<name>A0ACC2QSR4_9NEOP</name>
<proteinExistence type="predicted"/>
<evidence type="ECO:0000313" key="1">
    <source>
        <dbReference type="EMBL" id="KAJ8724291.1"/>
    </source>
</evidence>
<organism evidence="1 2">
    <name type="scientific">Mythimna loreyi</name>
    <dbReference type="NCBI Taxonomy" id="667449"/>
    <lineage>
        <taxon>Eukaryota</taxon>
        <taxon>Metazoa</taxon>
        <taxon>Ecdysozoa</taxon>
        <taxon>Arthropoda</taxon>
        <taxon>Hexapoda</taxon>
        <taxon>Insecta</taxon>
        <taxon>Pterygota</taxon>
        <taxon>Neoptera</taxon>
        <taxon>Endopterygota</taxon>
        <taxon>Lepidoptera</taxon>
        <taxon>Glossata</taxon>
        <taxon>Ditrysia</taxon>
        <taxon>Noctuoidea</taxon>
        <taxon>Noctuidae</taxon>
        <taxon>Noctuinae</taxon>
        <taxon>Hadenini</taxon>
        <taxon>Mythimna</taxon>
    </lineage>
</organism>
<keyword evidence="2" id="KW-1185">Reference proteome</keyword>
<accession>A0ACC2QSR4</accession>
<gene>
    <name evidence="1" type="ORF">PYW08_015765</name>
</gene>
<reference evidence="1" key="1">
    <citation type="submission" date="2023-03" db="EMBL/GenBank/DDBJ databases">
        <title>Chromosome-level genomes of two armyworms, Mythimna separata and Mythimna loreyi, provide insights into the biosynthesis and reception of sex pheromones.</title>
        <authorList>
            <person name="Zhao H."/>
        </authorList>
    </citation>
    <scope>NUCLEOTIDE SEQUENCE</scope>
    <source>
        <strain evidence="1">BeijingLab</strain>
    </source>
</reference>
<comment type="caution">
    <text evidence="1">The sequence shown here is derived from an EMBL/GenBank/DDBJ whole genome shotgun (WGS) entry which is preliminary data.</text>
</comment>